<gene>
    <name evidence="2 3" type="ordered locus">CAGL0G04785g</name>
</gene>
<feature type="compositionally biased region" description="Basic residues" evidence="1">
    <location>
        <begin position="67"/>
        <end position="78"/>
    </location>
</feature>
<reference evidence="3 4" key="1">
    <citation type="journal article" date="2004" name="Nature">
        <title>Genome evolution in yeasts.</title>
        <authorList>
            <consortium name="Genolevures"/>
            <person name="Dujon B."/>
            <person name="Sherman D."/>
            <person name="Fischer G."/>
            <person name="Durrens P."/>
            <person name="Casaregola S."/>
            <person name="Lafontaine I."/>
            <person name="de Montigny J."/>
            <person name="Marck C."/>
            <person name="Neuveglise C."/>
            <person name="Talla E."/>
            <person name="Goffard N."/>
            <person name="Frangeul L."/>
            <person name="Aigle M."/>
            <person name="Anthouard V."/>
            <person name="Babour A."/>
            <person name="Barbe V."/>
            <person name="Barnay S."/>
            <person name="Blanchin S."/>
            <person name="Beckerich J.M."/>
            <person name="Beyne E."/>
            <person name="Bleykasten C."/>
            <person name="Boisrame A."/>
            <person name="Boyer J."/>
            <person name="Cattolico L."/>
            <person name="Confanioleri F."/>
            <person name="de Daruvar A."/>
            <person name="Despons L."/>
            <person name="Fabre E."/>
            <person name="Fairhead C."/>
            <person name="Ferry-Dumazet H."/>
            <person name="Groppi A."/>
            <person name="Hantraye F."/>
            <person name="Hennequin C."/>
            <person name="Jauniaux N."/>
            <person name="Joyet P."/>
            <person name="Kachouri R."/>
            <person name="Kerrest A."/>
            <person name="Koszul R."/>
            <person name="Lemaire M."/>
            <person name="Lesur I."/>
            <person name="Ma L."/>
            <person name="Muller H."/>
            <person name="Nicaud J.M."/>
            <person name="Nikolski M."/>
            <person name="Oztas S."/>
            <person name="Ozier-Kalogeropoulos O."/>
            <person name="Pellenz S."/>
            <person name="Potier S."/>
            <person name="Richard G.F."/>
            <person name="Straub M.L."/>
            <person name="Suleau A."/>
            <person name="Swennene D."/>
            <person name="Tekaia F."/>
            <person name="Wesolowski-Louvel M."/>
            <person name="Westhof E."/>
            <person name="Wirth B."/>
            <person name="Zeniou-Meyer M."/>
            <person name="Zivanovic I."/>
            <person name="Bolotin-Fukuhara M."/>
            <person name="Thierry A."/>
            <person name="Bouchier C."/>
            <person name="Caudron B."/>
            <person name="Scarpelli C."/>
            <person name="Gaillardin C."/>
            <person name="Weissenbach J."/>
            <person name="Wincker P."/>
            <person name="Souciet J.L."/>
        </authorList>
    </citation>
    <scope>NUCLEOTIDE SEQUENCE [LARGE SCALE GENOMIC DNA]</scope>
    <source>
        <strain evidence="4">ATCC 2001 / BCRC 20586 / JCM 3761 / NBRC 0622 / NRRL Y-65 / CBS 138</strain>
    </source>
</reference>
<protein>
    <submittedName>
        <fullName evidence="3">Uncharacterized protein</fullName>
    </submittedName>
</protein>
<name>Q6FT76_CANGA</name>
<accession>Q6FT76</accession>
<proteinExistence type="predicted"/>
<feature type="region of interest" description="Disordered" evidence="1">
    <location>
        <begin position="55"/>
        <end position="98"/>
    </location>
</feature>
<dbReference type="KEGG" id="cgr:2888298"/>
<keyword evidence="4" id="KW-1185">Reference proteome</keyword>
<evidence type="ECO:0000313" key="4">
    <source>
        <dbReference type="Proteomes" id="UP000002428"/>
    </source>
</evidence>
<evidence type="ECO:0000313" key="2">
    <source>
        <dbReference type="CGD" id="CAL0130159"/>
    </source>
</evidence>
<dbReference type="VEuPathDB" id="FungiDB:CAGL0G04785g"/>
<dbReference type="InParanoid" id="Q6FT76"/>
<evidence type="ECO:0000256" key="1">
    <source>
        <dbReference type="SAM" id="MobiDB-lite"/>
    </source>
</evidence>
<dbReference type="HOGENOM" id="CLU_2333422_0_0_1"/>
<sequence>MELEEDPFSLLCICALCTLPISMMNSNRVPTQFHRDMPAQYMEAVSSYFTSELYNEEKKRNSQHGNRSQKKQKNKKTKKSCEKKEGRTQKSVYRWQWK</sequence>
<evidence type="ECO:0000313" key="3">
    <source>
        <dbReference type="EMBL" id="CAG59495.1"/>
    </source>
</evidence>
<feature type="compositionally biased region" description="Basic and acidic residues" evidence="1">
    <location>
        <begin position="79"/>
        <end position="88"/>
    </location>
</feature>
<dbReference type="CGD" id="CAL0130159">
    <property type="gene designation" value="CAGL0G04785g"/>
</dbReference>
<dbReference type="EMBL" id="CR380953">
    <property type="protein sequence ID" value="CAG59495.1"/>
    <property type="molecule type" value="Genomic_DNA"/>
</dbReference>
<dbReference type="AlphaFoldDB" id="Q6FT76"/>
<dbReference type="Proteomes" id="UP000002428">
    <property type="component" value="Chromosome G"/>
</dbReference>
<organism evidence="3 4">
    <name type="scientific">Candida glabrata (strain ATCC 2001 / BCRC 20586 / JCM 3761 / NBRC 0622 / NRRL Y-65 / CBS 138)</name>
    <name type="common">Yeast</name>
    <name type="synonym">Nakaseomyces glabratus</name>
    <dbReference type="NCBI Taxonomy" id="284593"/>
    <lineage>
        <taxon>Eukaryota</taxon>
        <taxon>Fungi</taxon>
        <taxon>Dikarya</taxon>
        <taxon>Ascomycota</taxon>
        <taxon>Saccharomycotina</taxon>
        <taxon>Saccharomycetes</taxon>
        <taxon>Saccharomycetales</taxon>
        <taxon>Saccharomycetaceae</taxon>
        <taxon>Nakaseomyces</taxon>
    </lineage>
</organism>
<dbReference type="RefSeq" id="XP_446568.1">
    <property type="nucleotide sequence ID" value="XM_446568.1"/>
</dbReference>